<accession>A0A835Q7Y3</accession>
<organism evidence="2 3">
    <name type="scientific">Vanilla planifolia</name>
    <name type="common">Vanilla</name>
    <dbReference type="NCBI Taxonomy" id="51239"/>
    <lineage>
        <taxon>Eukaryota</taxon>
        <taxon>Viridiplantae</taxon>
        <taxon>Streptophyta</taxon>
        <taxon>Embryophyta</taxon>
        <taxon>Tracheophyta</taxon>
        <taxon>Spermatophyta</taxon>
        <taxon>Magnoliopsida</taxon>
        <taxon>Liliopsida</taxon>
        <taxon>Asparagales</taxon>
        <taxon>Orchidaceae</taxon>
        <taxon>Vanilloideae</taxon>
        <taxon>Vanilleae</taxon>
        <taxon>Vanilla</taxon>
    </lineage>
</organism>
<protein>
    <submittedName>
        <fullName evidence="2">Uncharacterized protein</fullName>
    </submittedName>
</protein>
<dbReference type="Proteomes" id="UP000639772">
    <property type="component" value="Chromosome 9"/>
</dbReference>
<sequence length="54" mass="5856">MGGLWRWSRPPLISGKPTAVPSANEGGKRERRKKKPIETSNARPETGKGNLAEG</sequence>
<evidence type="ECO:0000313" key="3">
    <source>
        <dbReference type="Proteomes" id="UP000639772"/>
    </source>
</evidence>
<name>A0A835Q7Y3_VANPL</name>
<comment type="caution">
    <text evidence="2">The sequence shown here is derived from an EMBL/GenBank/DDBJ whole genome shotgun (WGS) entry which is preliminary data.</text>
</comment>
<evidence type="ECO:0000313" key="2">
    <source>
        <dbReference type="EMBL" id="KAG0468081.1"/>
    </source>
</evidence>
<dbReference type="EMBL" id="JADCNM010000009">
    <property type="protein sequence ID" value="KAG0468081.1"/>
    <property type="molecule type" value="Genomic_DNA"/>
</dbReference>
<evidence type="ECO:0000256" key="1">
    <source>
        <dbReference type="SAM" id="MobiDB-lite"/>
    </source>
</evidence>
<reference evidence="2 3" key="1">
    <citation type="journal article" date="2020" name="Nat. Food">
        <title>A phased Vanilla planifolia genome enables genetic improvement of flavour and production.</title>
        <authorList>
            <person name="Hasing T."/>
            <person name="Tang H."/>
            <person name="Brym M."/>
            <person name="Khazi F."/>
            <person name="Huang T."/>
            <person name="Chambers A.H."/>
        </authorList>
    </citation>
    <scope>NUCLEOTIDE SEQUENCE [LARGE SCALE GENOMIC DNA]</scope>
    <source>
        <tissue evidence="2">Leaf</tissue>
    </source>
</reference>
<gene>
    <name evidence="2" type="ORF">HPP92_017409</name>
</gene>
<dbReference type="AlphaFoldDB" id="A0A835Q7Y3"/>
<feature type="region of interest" description="Disordered" evidence="1">
    <location>
        <begin position="1"/>
        <end position="54"/>
    </location>
</feature>
<proteinExistence type="predicted"/>